<dbReference type="InterPro" id="IPR002347">
    <property type="entry name" value="SDR_fam"/>
</dbReference>
<comment type="similarity">
    <text evidence="1">Belongs to the short-chain dehydrogenases/reductases (SDR) family.</text>
</comment>
<evidence type="ECO:0000256" key="2">
    <source>
        <dbReference type="ARBA" id="ARBA00023002"/>
    </source>
</evidence>
<dbReference type="InterPro" id="IPR036291">
    <property type="entry name" value="NAD(P)-bd_dom_sf"/>
</dbReference>
<name>C5BY45_BEUC1</name>
<dbReference type="GO" id="GO:0016491">
    <property type="term" value="F:oxidoreductase activity"/>
    <property type="evidence" value="ECO:0007669"/>
    <property type="project" value="UniProtKB-KW"/>
</dbReference>
<dbReference type="PANTHER" id="PTHR24321">
    <property type="entry name" value="DEHYDROGENASES, SHORT CHAIN"/>
    <property type="match status" value="1"/>
</dbReference>
<dbReference type="SUPFAM" id="SSF51735">
    <property type="entry name" value="NAD(P)-binding Rossmann-fold domains"/>
    <property type="match status" value="1"/>
</dbReference>
<dbReference type="InterPro" id="IPR057326">
    <property type="entry name" value="KR_dom"/>
</dbReference>
<evidence type="ECO:0000259" key="4">
    <source>
        <dbReference type="SMART" id="SM00822"/>
    </source>
</evidence>
<reference evidence="5 6" key="1">
    <citation type="journal article" date="2009" name="Stand. Genomic Sci.">
        <title>Complete genome sequence of Beutenbergia cavernae type strain (HKI 0122).</title>
        <authorList>
            <person name="Land M."/>
            <person name="Pukall R."/>
            <person name="Abt B."/>
            <person name="Goker M."/>
            <person name="Rohde M."/>
            <person name="Glavina Del Rio T."/>
            <person name="Tice H."/>
            <person name="Copeland A."/>
            <person name="Cheng J.F."/>
            <person name="Lucas S."/>
            <person name="Chen F."/>
            <person name="Nolan M."/>
            <person name="Bruce D."/>
            <person name="Goodwin L."/>
            <person name="Pitluck S."/>
            <person name="Ivanova N."/>
            <person name="Mavromatis K."/>
            <person name="Ovchinnikova G."/>
            <person name="Pati A."/>
            <person name="Chen A."/>
            <person name="Palaniappan K."/>
            <person name="Hauser L."/>
            <person name="Chang Y.J."/>
            <person name="Jefferies C.C."/>
            <person name="Saunders E."/>
            <person name="Brettin T."/>
            <person name="Detter J.C."/>
            <person name="Han C."/>
            <person name="Chain P."/>
            <person name="Bristow J."/>
            <person name="Eisen J.A."/>
            <person name="Markowitz V."/>
            <person name="Hugenholtz P."/>
            <person name="Kyrpides N.C."/>
            <person name="Klenk H.P."/>
            <person name="Lapidus A."/>
        </authorList>
    </citation>
    <scope>NUCLEOTIDE SEQUENCE [LARGE SCALE GENOMIC DNA]</scope>
    <source>
        <strain evidence="6">ATCC BAA-8 / DSM 12333 / NBRC 16432</strain>
    </source>
</reference>
<dbReference type="SMART" id="SM00822">
    <property type="entry name" value="PKS_KR"/>
    <property type="match status" value="1"/>
</dbReference>
<dbReference type="EMBL" id="CP001618">
    <property type="protein sequence ID" value="ACQ80945.1"/>
    <property type="molecule type" value="Genomic_DNA"/>
</dbReference>
<dbReference type="PRINTS" id="PR00081">
    <property type="entry name" value="GDHRDH"/>
</dbReference>
<dbReference type="InterPro" id="IPR020904">
    <property type="entry name" value="Sc_DH/Rdtase_CS"/>
</dbReference>
<gene>
    <name evidence="5" type="ordered locus">Bcav_2700</name>
</gene>
<dbReference type="PANTHER" id="PTHR24321:SF8">
    <property type="entry name" value="ESTRADIOL 17-BETA-DEHYDROGENASE 8-RELATED"/>
    <property type="match status" value="1"/>
</dbReference>
<feature type="domain" description="Ketoreductase" evidence="4">
    <location>
        <begin position="10"/>
        <end position="188"/>
    </location>
</feature>
<dbReference type="Proteomes" id="UP000007962">
    <property type="component" value="Chromosome"/>
</dbReference>
<protein>
    <submittedName>
        <fullName evidence="5">Short-chain dehydrogenase/reductase SDR</fullName>
    </submittedName>
</protein>
<dbReference type="Gene3D" id="3.40.50.720">
    <property type="entry name" value="NAD(P)-binding Rossmann-like Domain"/>
    <property type="match status" value="1"/>
</dbReference>
<keyword evidence="3" id="KW-0520">NAD</keyword>
<dbReference type="Pfam" id="PF13561">
    <property type="entry name" value="adh_short_C2"/>
    <property type="match status" value="1"/>
</dbReference>
<dbReference type="OrthoDB" id="286404at2"/>
<evidence type="ECO:0000313" key="6">
    <source>
        <dbReference type="Proteomes" id="UP000007962"/>
    </source>
</evidence>
<dbReference type="KEGG" id="bcv:Bcav_2700"/>
<sequence length="268" mass="27351">MTDPRALERRVVLVTGAGAGIGRGVAELLLARGARVVAVDRDPDALATLAGTGADGDRVAHALADVRVDGALRRAFAVADERFGGLDGLVCAAGIQRYGTVDATDAATYAEVMDVNLGGAFRASALAVPRLRERGGGAIVLVSSVQAYVAQTGVAAYAAGKGALLSLTRAMAVDHARDGIRVNAVCPGSVDTPMLRWAADLVRGERSVDDVVAEWGRAHPLGRVARPDEVAEVVAFLLSDAASFVTGADLKVDGGLTAGNAVVLEGES</sequence>
<dbReference type="HOGENOM" id="CLU_010194_1_0_11"/>
<dbReference type="eggNOG" id="COG1028">
    <property type="taxonomic scope" value="Bacteria"/>
</dbReference>
<evidence type="ECO:0000256" key="3">
    <source>
        <dbReference type="ARBA" id="ARBA00023027"/>
    </source>
</evidence>
<evidence type="ECO:0000313" key="5">
    <source>
        <dbReference type="EMBL" id="ACQ80945.1"/>
    </source>
</evidence>
<keyword evidence="2" id="KW-0560">Oxidoreductase</keyword>
<dbReference type="AlphaFoldDB" id="C5BY45"/>
<dbReference type="PROSITE" id="PS00061">
    <property type="entry name" value="ADH_SHORT"/>
    <property type="match status" value="1"/>
</dbReference>
<dbReference type="CDD" id="cd05233">
    <property type="entry name" value="SDR_c"/>
    <property type="match status" value="1"/>
</dbReference>
<accession>C5BY45</accession>
<dbReference type="PRINTS" id="PR00080">
    <property type="entry name" value="SDRFAMILY"/>
</dbReference>
<dbReference type="STRING" id="471853.Bcav_2700"/>
<evidence type="ECO:0000256" key="1">
    <source>
        <dbReference type="ARBA" id="ARBA00006484"/>
    </source>
</evidence>
<dbReference type="RefSeq" id="WP_015883185.1">
    <property type="nucleotide sequence ID" value="NC_012669.1"/>
</dbReference>
<proteinExistence type="inferred from homology"/>
<keyword evidence="6" id="KW-1185">Reference proteome</keyword>
<dbReference type="FunFam" id="3.40.50.720:FF:000084">
    <property type="entry name" value="Short-chain dehydrogenase reductase"/>
    <property type="match status" value="1"/>
</dbReference>
<organism evidence="5 6">
    <name type="scientific">Beutenbergia cavernae (strain ATCC BAA-8 / DSM 12333 / CCUG 43141 / JCM 11478 / NBRC 16432 / NCIMB 13614 / HKI 0122)</name>
    <dbReference type="NCBI Taxonomy" id="471853"/>
    <lineage>
        <taxon>Bacteria</taxon>
        <taxon>Bacillati</taxon>
        <taxon>Actinomycetota</taxon>
        <taxon>Actinomycetes</taxon>
        <taxon>Micrococcales</taxon>
        <taxon>Beutenbergiaceae</taxon>
        <taxon>Beutenbergia</taxon>
    </lineage>
</organism>